<dbReference type="Proteomes" id="UP000009227">
    <property type="component" value="Chromosome"/>
</dbReference>
<dbReference type="InterPro" id="IPR005835">
    <property type="entry name" value="NTP_transferase_dom"/>
</dbReference>
<dbReference type="CDD" id="cd05636">
    <property type="entry name" value="LbH_G1P_TT_C_like"/>
    <property type="match status" value="1"/>
</dbReference>
<dbReference type="AlphaFoldDB" id="F6BB25"/>
<evidence type="ECO:0000256" key="10">
    <source>
        <dbReference type="ARBA" id="ARBA00022737"/>
    </source>
</evidence>
<dbReference type="STRING" id="880724.Metig_0354"/>
<evidence type="ECO:0000313" key="17">
    <source>
        <dbReference type="EMBL" id="AEF95910.1"/>
    </source>
</evidence>
<reference evidence="17 18" key="1">
    <citation type="submission" date="2011-05" db="EMBL/GenBank/DDBJ databases">
        <title>Complete sequence of Methanotorris igneus Kol 5.</title>
        <authorList>
            <consortium name="US DOE Joint Genome Institute"/>
            <person name="Lucas S."/>
            <person name="Han J."/>
            <person name="Lapidus A."/>
            <person name="Cheng J.-F."/>
            <person name="Goodwin L."/>
            <person name="Pitluck S."/>
            <person name="Peters L."/>
            <person name="Mikhailova N."/>
            <person name="Chertkov O."/>
            <person name="Han C."/>
            <person name="Tapia R."/>
            <person name="Land M."/>
            <person name="Hauser L."/>
            <person name="Kyrpides N."/>
            <person name="Ivanova N."/>
            <person name="Pagani I."/>
            <person name="Sieprawska-Lupa M."/>
            <person name="Whitman W."/>
            <person name="Woyke T."/>
        </authorList>
    </citation>
    <scope>NUCLEOTIDE SEQUENCE [LARGE SCALE GENOMIC DNA]</scope>
    <source>
        <strain evidence="18">DSM 5666 / JCM 11834 / Kol 5</strain>
    </source>
</reference>
<sequence length="426" mass="47199">MIIGEIMDAVILCAGKGERLRPLTENRPKPMIPVAGKPILEHIIEKVENLVDNIYLVVKYKKEVIIEHFKNRPKIKFLEQGEIDGTGQAVLTAKDYVDGDFLVLNGDIIFEDDLEKFLKCKNAMALTEVKNPENFGVVVLDKDNNIIELQEKPENPKSNLINAGIYKFEDEIFEILEDIEPSERGEVELTDAIKELIKDRKIKGIKLDGYWNDIGRPWDILDANKHLLGKIKTSIKGKVEENVVIKGEVIIEEGATIKANSVIEGPAIIKKGAVVGPLAYIRPNTVLMENTFVGNSSEVKGSIIMKNTKIPHLSYVGDSIIGENCNFGCNTITANLRFDDKPVKVNIKGKRIGSVRKLGVIMGDNVKTGIQVSFMPGVKVGSNCWIGANCLIDKDVESNTFVYKKEEKIIKTLNTIGGLSNMGIGE</sequence>
<dbReference type="CDD" id="cd04181">
    <property type="entry name" value="NTP_transferase"/>
    <property type="match status" value="1"/>
</dbReference>
<dbReference type="KEGG" id="mig:Metig_0354"/>
<feature type="domain" description="Nucleotidyl transferase" evidence="15">
    <location>
        <begin position="9"/>
        <end position="228"/>
    </location>
</feature>
<dbReference type="PANTHER" id="PTHR43584:SF8">
    <property type="entry name" value="N-ACETYLMURAMATE ALPHA-1-PHOSPHATE URIDYLYLTRANSFERASE"/>
    <property type="match status" value="1"/>
</dbReference>
<dbReference type="InterPro" id="IPR056729">
    <property type="entry name" value="GMPPB_C"/>
</dbReference>
<dbReference type="SUPFAM" id="SSF51161">
    <property type="entry name" value="Trimeric LpxA-like enzymes"/>
    <property type="match status" value="1"/>
</dbReference>
<dbReference type="EC" id="2.3.1.157" evidence="5"/>
<evidence type="ECO:0000256" key="3">
    <source>
        <dbReference type="ARBA" id="ARBA00007707"/>
    </source>
</evidence>
<dbReference type="SUPFAM" id="SSF53448">
    <property type="entry name" value="Nucleotide-diphospho-sugar transferases"/>
    <property type="match status" value="1"/>
</dbReference>
<gene>
    <name evidence="17" type="ordered locus">Metig_0354</name>
</gene>
<dbReference type="PANTHER" id="PTHR43584">
    <property type="entry name" value="NUCLEOTIDYL TRANSFERASE"/>
    <property type="match status" value="1"/>
</dbReference>
<comment type="similarity">
    <text evidence="4">In the N-terminal section; belongs to the N-acetylglucosamine-1-phosphate uridyltransferase family.</text>
</comment>
<dbReference type="EMBL" id="CP002737">
    <property type="protein sequence ID" value="AEF95910.1"/>
    <property type="molecule type" value="Genomic_DNA"/>
</dbReference>
<comment type="similarity">
    <text evidence="3">In the C-terminal section; belongs to the transferase hexapeptide repeat family.</text>
</comment>
<proteinExistence type="inferred from homology"/>
<evidence type="ECO:0000256" key="6">
    <source>
        <dbReference type="ARBA" id="ARBA00012457"/>
    </source>
</evidence>
<dbReference type="Gene3D" id="3.90.550.10">
    <property type="entry name" value="Spore Coat Polysaccharide Biosynthesis Protein SpsA, Chain A"/>
    <property type="match status" value="1"/>
</dbReference>
<evidence type="ECO:0000256" key="9">
    <source>
        <dbReference type="ARBA" id="ARBA00022695"/>
    </source>
</evidence>
<evidence type="ECO:0000256" key="5">
    <source>
        <dbReference type="ARBA" id="ARBA00012225"/>
    </source>
</evidence>
<keyword evidence="8 17" id="KW-0808">Transferase</keyword>
<evidence type="ECO:0000256" key="4">
    <source>
        <dbReference type="ARBA" id="ARBA00007947"/>
    </source>
</evidence>
<dbReference type="UniPathway" id="UPA00113">
    <property type="reaction ID" value="UER00532"/>
</dbReference>
<dbReference type="GO" id="GO:0019134">
    <property type="term" value="F:glucosamine-1-phosphate N-acetyltransferase activity"/>
    <property type="evidence" value="ECO:0007669"/>
    <property type="project" value="UniProtKB-EC"/>
</dbReference>
<evidence type="ECO:0000259" key="16">
    <source>
        <dbReference type="Pfam" id="PF25087"/>
    </source>
</evidence>
<dbReference type="HOGENOM" id="CLU_029499_0_1_2"/>
<dbReference type="Pfam" id="PF00483">
    <property type="entry name" value="NTP_transferase"/>
    <property type="match status" value="1"/>
</dbReference>
<comment type="catalytic activity">
    <reaction evidence="14">
        <text>N-acetyl-alpha-D-glucosamine 1-phosphate + UTP + H(+) = UDP-N-acetyl-alpha-D-glucosamine + diphosphate</text>
        <dbReference type="Rhea" id="RHEA:13509"/>
        <dbReference type="ChEBI" id="CHEBI:15378"/>
        <dbReference type="ChEBI" id="CHEBI:33019"/>
        <dbReference type="ChEBI" id="CHEBI:46398"/>
        <dbReference type="ChEBI" id="CHEBI:57705"/>
        <dbReference type="ChEBI" id="CHEBI:57776"/>
        <dbReference type="EC" id="2.7.7.23"/>
    </reaction>
</comment>
<evidence type="ECO:0000256" key="2">
    <source>
        <dbReference type="ARBA" id="ARBA00005208"/>
    </source>
</evidence>
<dbReference type="InterPro" id="IPR050065">
    <property type="entry name" value="GlmU-like"/>
</dbReference>
<dbReference type="GO" id="GO:0006048">
    <property type="term" value="P:UDP-N-acetylglucosamine biosynthetic process"/>
    <property type="evidence" value="ECO:0007669"/>
    <property type="project" value="UniProtKB-UniPathway"/>
</dbReference>
<evidence type="ECO:0000256" key="7">
    <source>
        <dbReference type="ARBA" id="ARBA00013414"/>
    </source>
</evidence>
<keyword evidence="10" id="KW-0677">Repeat</keyword>
<dbReference type="InterPro" id="IPR023915">
    <property type="entry name" value="Bifunctiontional_GlmU_arc-type"/>
</dbReference>
<protein>
    <recommendedName>
        <fullName evidence="7">Bifunctional protein GlmU</fullName>
        <ecNumber evidence="5">2.3.1.157</ecNumber>
        <ecNumber evidence="6">2.7.7.23</ecNumber>
    </recommendedName>
</protein>
<evidence type="ECO:0000259" key="15">
    <source>
        <dbReference type="Pfam" id="PF00483"/>
    </source>
</evidence>
<dbReference type="Gene3D" id="2.160.10.10">
    <property type="entry name" value="Hexapeptide repeat proteins"/>
    <property type="match status" value="1"/>
</dbReference>
<dbReference type="GO" id="GO:0003977">
    <property type="term" value="F:UDP-N-acetylglucosamine diphosphorylase activity"/>
    <property type="evidence" value="ECO:0007669"/>
    <property type="project" value="UniProtKB-EC"/>
</dbReference>
<organism evidence="18">
    <name type="scientific">Methanotorris igneus (strain DSM 5666 / JCM 11834 / Kol 5)</name>
    <dbReference type="NCBI Taxonomy" id="880724"/>
    <lineage>
        <taxon>Archaea</taxon>
        <taxon>Methanobacteriati</taxon>
        <taxon>Methanobacteriota</taxon>
        <taxon>Methanomada group</taxon>
        <taxon>Methanococci</taxon>
        <taxon>Methanococcales</taxon>
        <taxon>Methanocaldococcaceae</taxon>
        <taxon>Methanotorris</taxon>
    </lineage>
</organism>
<dbReference type="InterPro" id="IPR029044">
    <property type="entry name" value="Nucleotide-diphossugar_trans"/>
</dbReference>
<accession>F6BB25</accession>
<keyword evidence="18" id="KW-1185">Reference proteome</keyword>
<evidence type="ECO:0000256" key="13">
    <source>
        <dbReference type="ARBA" id="ARBA00048247"/>
    </source>
</evidence>
<dbReference type="Pfam" id="PF25087">
    <property type="entry name" value="GMPPB_C"/>
    <property type="match status" value="1"/>
</dbReference>
<comment type="pathway">
    <text evidence="1">Nucleotide-sugar biosynthesis; UDP-N-acetyl-alpha-D-glucosamine biosynthesis; N-acetyl-alpha-D-glucosamine 1-phosphate from alpha-D-glucosamine 6-phosphate (route II): step 2/2.</text>
</comment>
<keyword evidence="12 17" id="KW-0012">Acyltransferase</keyword>
<evidence type="ECO:0000256" key="12">
    <source>
        <dbReference type="ARBA" id="ARBA00023315"/>
    </source>
</evidence>
<evidence type="ECO:0000256" key="1">
    <source>
        <dbReference type="ARBA" id="ARBA00005166"/>
    </source>
</evidence>
<dbReference type="EC" id="2.7.7.23" evidence="6"/>
<keyword evidence="11" id="KW-0511">Multifunctional enzyme</keyword>
<name>F6BB25_METIK</name>
<dbReference type="NCBIfam" id="TIGR03992">
    <property type="entry name" value="Arch_glmU"/>
    <property type="match status" value="1"/>
</dbReference>
<comment type="catalytic activity">
    <reaction evidence="13">
        <text>alpha-D-glucosamine 1-phosphate + acetyl-CoA = N-acetyl-alpha-D-glucosamine 1-phosphate + CoA + H(+)</text>
        <dbReference type="Rhea" id="RHEA:13725"/>
        <dbReference type="ChEBI" id="CHEBI:15378"/>
        <dbReference type="ChEBI" id="CHEBI:57287"/>
        <dbReference type="ChEBI" id="CHEBI:57288"/>
        <dbReference type="ChEBI" id="CHEBI:57776"/>
        <dbReference type="ChEBI" id="CHEBI:58516"/>
        <dbReference type="EC" id="2.3.1.157"/>
    </reaction>
</comment>
<keyword evidence="9" id="KW-0548">Nucleotidyltransferase</keyword>
<evidence type="ECO:0000256" key="8">
    <source>
        <dbReference type="ARBA" id="ARBA00022679"/>
    </source>
</evidence>
<evidence type="ECO:0000256" key="14">
    <source>
        <dbReference type="ARBA" id="ARBA00048493"/>
    </source>
</evidence>
<feature type="domain" description="Mannose-1-phosphate guanyltransferase C-terminal" evidence="16">
    <location>
        <begin position="263"/>
        <end position="366"/>
    </location>
</feature>
<evidence type="ECO:0000256" key="11">
    <source>
        <dbReference type="ARBA" id="ARBA00023268"/>
    </source>
</evidence>
<dbReference type="InterPro" id="IPR011004">
    <property type="entry name" value="Trimer_LpxA-like_sf"/>
</dbReference>
<comment type="pathway">
    <text evidence="2">Nucleotide-sugar biosynthesis; UDP-N-acetyl-alpha-D-glucosamine biosynthesis; UDP-N-acetyl-alpha-D-glucosamine from N-acetyl-alpha-D-glucosamine 1-phosphate: step 1/1.</text>
</comment>
<evidence type="ECO:0000313" key="18">
    <source>
        <dbReference type="Proteomes" id="UP000009227"/>
    </source>
</evidence>